<evidence type="ECO:0000256" key="1">
    <source>
        <dbReference type="ARBA" id="ARBA00010333"/>
    </source>
</evidence>
<evidence type="ECO:0000313" key="7">
    <source>
        <dbReference type="EMBL" id="ABS51705.1"/>
    </source>
</evidence>
<dbReference type="RefSeq" id="WP_012108669.1">
    <property type="nucleotide sequence ID" value="NC_009714.1"/>
</dbReference>
<feature type="domain" description="Solute-binding protein family 3/N-terminal" evidence="5">
    <location>
        <begin position="28"/>
        <end position="243"/>
    </location>
</feature>
<dbReference type="PANTHER" id="PTHR30085">
    <property type="entry name" value="AMINO ACID ABC TRANSPORTER PERMEASE"/>
    <property type="match status" value="1"/>
</dbReference>
<dbReference type="AlphaFoldDB" id="A7I1I9"/>
<accession>A7I1I9</accession>
<dbReference type="SMART" id="SM00062">
    <property type="entry name" value="PBPb"/>
    <property type="match status" value="1"/>
</dbReference>
<dbReference type="SUPFAM" id="SSF53850">
    <property type="entry name" value="Periplasmic binding protein-like II"/>
    <property type="match status" value="1"/>
</dbReference>
<sequence length="271" mass="30191">MKKFLIFLVLAFSLLNANSLNEIRSSKTLRVGVYDAQPPFSQLKSSGEFEGFEIGFAKEIAKGIFGESGGNVEFKAVSANDRIKFLQDNSVDLVIATLTITDERAKLVDFSNPYFAVNIGVLTRKDDEIKEFSQLKNKIIITQKGGTAEDYFKNLGFNVMTCDNGAAGCYKLLKQTPNAIGFADDVTVALAYAVIDKSVEVNVKNLGASDFLGIGVQKGNKELLNVVNDELIKLSKEEYFKKLFDNQINTFYHGLADKKYFLLDDIYKFFL</sequence>
<dbReference type="HOGENOM" id="CLU_019602_18_4_7"/>
<protein>
    <submittedName>
        <fullName evidence="7">Polar amino acid ABC uptake transporter substrate binding protein</fullName>
    </submittedName>
</protein>
<dbReference type="GO" id="GO:0030288">
    <property type="term" value="C:outer membrane-bounded periplasmic space"/>
    <property type="evidence" value="ECO:0007669"/>
    <property type="project" value="TreeGrafter"/>
</dbReference>
<dbReference type="InterPro" id="IPR051455">
    <property type="entry name" value="Bact_solute-bind_prot3"/>
</dbReference>
<dbReference type="Pfam" id="PF00497">
    <property type="entry name" value="SBP_bac_3"/>
    <property type="match status" value="1"/>
</dbReference>
<dbReference type="GO" id="GO:0006865">
    <property type="term" value="P:amino acid transport"/>
    <property type="evidence" value="ECO:0007669"/>
    <property type="project" value="TreeGrafter"/>
</dbReference>
<name>A7I1I9_CAMHC</name>
<evidence type="ECO:0000259" key="6">
    <source>
        <dbReference type="SMART" id="SM00079"/>
    </source>
</evidence>
<evidence type="ECO:0000256" key="3">
    <source>
        <dbReference type="ARBA" id="ARBA00022729"/>
    </source>
</evidence>
<dbReference type="OrthoDB" id="9777941at2"/>
<dbReference type="GO" id="GO:0016020">
    <property type="term" value="C:membrane"/>
    <property type="evidence" value="ECO:0007669"/>
    <property type="project" value="InterPro"/>
</dbReference>
<evidence type="ECO:0000313" key="8">
    <source>
        <dbReference type="Proteomes" id="UP000002407"/>
    </source>
</evidence>
<feature type="domain" description="Ionotropic glutamate receptor C-terminal" evidence="6">
    <location>
        <begin position="28"/>
        <end position="246"/>
    </location>
</feature>
<dbReference type="InterPro" id="IPR001320">
    <property type="entry name" value="Iontro_rcpt_C"/>
</dbReference>
<dbReference type="PANTHER" id="PTHR30085:SF6">
    <property type="entry name" value="ABC TRANSPORTER GLUTAMINE-BINDING PROTEIN GLNH"/>
    <property type="match status" value="1"/>
</dbReference>
<dbReference type="EMBL" id="CP000776">
    <property type="protein sequence ID" value="ABS51705.1"/>
    <property type="molecule type" value="Genomic_DNA"/>
</dbReference>
<dbReference type="Proteomes" id="UP000002407">
    <property type="component" value="Chromosome"/>
</dbReference>
<dbReference type="SMART" id="SM00079">
    <property type="entry name" value="PBPe"/>
    <property type="match status" value="1"/>
</dbReference>
<proteinExistence type="inferred from homology"/>
<dbReference type="STRING" id="360107.CHAB381_0813"/>
<comment type="similarity">
    <text evidence="1">Belongs to the bacterial solute-binding protein 3 family.</text>
</comment>
<keyword evidence="3 4" id="KW-0732">Signal</keyword>
<dbReference type="KEGG" id="cha:CHAB381_0813"/>
<gene>
    <name evidence="7" type="ordered locus">CHAB381_0813</name>
</gene>
<dbReference type="InterPro" id="IPR001638">
    <property type="entry name" value="Solute-binding_3/MltF_N"/>
</dbReference>
<keyword evidence="2" id="KW-0813">Transport</keyword>
<feature type="chain" id="PRO_5002710675" evidence="4">
    <location>
        <begin position="18"/>
        <end position="271"/>
    </location>
</feature>
<feature type="signal peptide" evidence="4">
    <location>
        <begin position="1"/>
        <end position="17"/>
    </location>
</feature>
<dbReference type="eggNOG" id="COG0834">
    <property type="taxonomic scope" value="Bacteria"/>
</dbReference>
<keyword evidence="8" id="KW-1185">Reference proteome</keyword>
<evidence type="ECO:0000256" key="4">
    <source>
        <dbReference type="SAM" id="SignalP"/>
    </source>
</evidence>
<dbReference type="GO" id="GO:0005576">
    <property type="term" value="C:extracellular region"/>
    <property type="evidence" value="ECO:0007669"/>
    <property type="project" value="TreeGrafter"/>
</dbReference>
<evidence type="ECO:0000256" key="2">
    <source>
        <dbReference type="ARBA" id="ARBA00022448"/>
    </source>
</evidence>
<reference evidence="8" key="1">
    <citation type="submission" date="2007-07" db="EMBL/GenBank/DDBJ databases">
        <title>Complete genome sequence of Campylobacter hominis ATCC BAA-381, a commensal isolated from the human gastrointestinal tract.</title>
        <authorList>
            <person name="Fouts D.E."/>
            <person name="Mongodin E.F."/>
            <person name="Puiu D."/>
            <person name="Sebastian Y."/>
            <person name="Miller W.G."/>
            <person name="Mandrell R.E."/>
            <person name="Nelson K.E."/>
        </authorList>
    </citation>
    <scope>NUCLEOTIDE SEQUENCE [LARGE SCALE GENOMIC DNA]</scope>
    <source>
        <strain evidence="8">ATCC BAA-381 / LMG 19568 / NCTC 13146 / CH001A</strain>
    </source>
</reference>
<dbReference type="Gene3D" id="3.40.190.10">
    <property type="entry name" value="Periplasmic binding protein-like II"/>
    <property type="match status" value="2"/>
</dbReference>
<dbReference type="GO" id="GO:0015276">
    <property type="term" value="F:ligand-gated monoatomic ion channel activity"/>
    <property type="evidence" value="ECO:0007669"/>
    <property type="project" value="InterPro"/>
</dbReference>
<evidence type="ECO:0000259" key="5">
    <source>
        <dbReference type="SMART" id="SM00062"/>
    </source>
</evidence>
<organism evidence="7 8">
    <name type="scientific">Campylobacter hominis (strain ATCC BAA-381 / DSM 21671 / CCUG 45161 / LMG 19568 / NCTC 13146 / CH001A)</name>
    <dbReference type="NCBI Taxonomy" id="360107"/>
    <lineage>
        <taxon>Bacteria</taxon>
        <taxon>Pseudomonadati</taxon>
        <taxon>Campylobacterota</taxon>
        <taxon>Epsilonproteobacteria</taxon>
        <taxon>Campylobacterales</taxon>
        <taxon>Campylobacteraceae</taxon>
        <taxon>Campylobacter</taxon>
    </lineage>
</organism>